<evidence type="ECO:0000256" key="1">
    <source>
        <dbReference type="ARBA" id="ARBA00010062"/>
    </source>
</evidence>
<proteinExistence type="inferred from homology"/>
<evidence type="ECO:0000313" key="5">
    <source>
        <dbReference type="Proteomes" id="UP000001880"/>
    </source>
</evidence>
<dbReference type="Gene3D" id="1.25.40.10">
    <property type="entry name" value="Tetratricopeptide repeat domain"/>
    <property type="match status" value="1"/>
</dbReference>
<gene>
    <name evidence="4" type="ordered locus">Hoch_3863</name>
</gene>
<dbReference type="InterPro" id="IPR028082">
    <property type="entry name" value="Peripla_BP_I"/>
</dbReference>
<accession>D0LZA0</accession>
<dbReference type="STRING" id="502025.Hoch_3863"/>
<dbReference type="Pfam" id="PF13458">
    <property type="entry name" value="Peripla_BP_6"/>
    <property type="match status" value="1"/>
</dbReference>
<dbReference type="EMBL" id="CP001804">
    <property type="protein sequence ID" value="ACY16362.1"/>
    <property type="molecule type" value="Genomic_DNA"/>
</dbReference>
<name>D0LZA0_HALO1</name>
<keyword evidence="2" id="KW-0732">Signal</keyword>
<comment type="similarity">
    <text evidence="1">Belongs to the leucine-binding protein family.</text>
</comment>
<feature type="domain" description="Leucine-binding protein" evidence="3">
    <location>
        <begin position="293"/>
        <end position="636"/>
    </location>
</feature>
<dbReference type="PANTHER" id="PTHR30483">
    <property type="entry name" value="LEUCINE-SPECIFIC-BINDING PROTEIN"/>
    <property type="match status" value="1"/>
</dbReference>
<protein>
    <submittedName>
        <fullName evidence="4">Extracellular ligand-binding receptor</fullName>
    </submittedName>
</protein>
<dbReference type="SUPFAM" id="SSF48452">
    <property type="entry name" value="TPR-like"/>
    <property type="match status" value="1"/>
</dbReference>
<keyword evidence="4" id="KW-0675">Receptor</keyword>
<dbReference type="Proteomes" id="UP000001880">
    <property type="component" value="Chromosome"/>
</dbReference>
<evidence type="ECO:0000313" key="4">
    <source>
        <dbReference type="EMBL" id="ACY16362.1"/>
    </source>
</evidence>
<dbReference type="eggNOG" id="COG3107">
    <property type="taxonomic scope" value="Bacteria"/>
</dbReference>
<sequence>MAVPTALPSRASLHRLLSLLSIALLALALAGCPSRTRRVISPAPPEQAALPADGDAEARARFEQARADFQRDAEVQPGSVEEFASIAREYPEDPIAPFAHLYAGIAAIESGAYKRAEDSLTALVRADQAEPELKMRGRLFLGIAKNYLGEHAPALDYLQTGQDAVHGDGERAEWLAAMASALEGTGARLRAVRYYDDWYPLARAGERAFIVAKLQDIASAASGSEVRAAYEGLGDRSGPAAAVLGMRVAAEWAAAGEAQRARSVRAEIDGARRAIGLTPSAAAGAGEGGSTRRLGVVLPLSGRRGRAGQLALRGIALAAGTFPDIPGVRAFDVSVHDTASQSAGARGAVEALVDEGVIAAVGPIDGDSVDAAGARAHALGLPLVSLDPLGGKRPGSRAPADGVVFHILQSAEDRAAALAQHALARGVRRFAILAPHSGYGRAVGDAFKAEVERGGGEVVGRASYAADATSFGDAIRELGKRFEAVFVPEQAARLELIAPALAAADLVSRPHGASAPRHGRGILLLSTAEFLAPRYLRNAGRYSQGAVFAPGFYPDREDPIIGDFVTRYERAYGAVPTPLDAYAYDAARVIAEAAAQGAASRGELGAMMRTGGVTGVTGNLSFDGARRRRDRGLLFAVTGDGSAQAIRAMRD</sequence>
<evidence type="ECO:0000256" key="2">
    <source>
        <dbReference type="ARBA" id="ARBA00022729"/>
    </source>
</evidence>
<dbReference type="CDD" id="cd06339">
    <property type="entry name" value="PBP1_YraM_LppC_lipoprotein-like"/>
    <property type="match status" value="1"/>
</dbReference>
<dbReference type="KEGG" id="hoh:Hoch_3863"/>
<dbReference type="InterPro" id="IPR011990">
    <property type="entry name" value="TPR-like_helical_dom_sf"/>
</dbReference>
<dbReference type="HOGENOM" id="CLU_024917_0_0_7"/>
<evidence type="ECO:0000259" key="3">
    <source>
        <dbReference type="Pfam" id="PF13458"/>
    </source>
</evidence>
<dbReference type="InterPro" id="IPR028081">
    <property type="entry name" value="Leu-bd"/>
</dbReference>
<dbReference type="InterPro" id="IPR051010">
    <property type="entry name" value="BCAA_transport"/>
</dbReference>
<organism evidence="4 5">
    <name type="scientific">Haliangium ochraceum (strain DSM 14365 / JCM 11303 / SMP-2)</name>
    <dbReference type="NCBI Taxonomy" id="502025"/>
    <lineage>
        <taxon>Bacteria</taxon>
        <taxon>Pseudomonadati</taxon>
        <taxon>Myxococcota</taxon>
        <taxon>Polyangia</taxon>
        <taxon>Haliangiales</taxon>
        <taxon>Kofleriaceae</taxon>
        <taxon>Haliangium</taxon>
    </lineage>
</organism>
<reference evidence="4 5" key="1">
    <citation type="journal article" date="2010" name="Stand. Genomic Sci.">
        <title>Complete genome sequence of Haliangium ochraceum type strain (SMP-2).</title>
        <authorList>
            <consortium name="US DOE Joint Genome Institute (JGI-PGF)"/>
            <person name="Ivanova N."/>
            <person name="Daum C."/>
            <person name="Lang E."/>
            <person name="Abt B."/>
            <person name="Kopitz M."/>
            <person name="Saunders E."/>
            <person name="Lapidus A."/>
            <person name="Lucas S."/>
            <person name="Glavina Del Rio T."/>
            <person name="Nolan M."/>
            <person name="Tice H."/>
            <person name="Copeland A."/>
            <person name="Cheng J.F."/>
            <person name="Chen F."/>
            <person name="Bruce D."/>
            <person name="Goodwin L."/>
            <person name="Pitluck S."/>
            <person name="Mavromatis K."/>
            <person name="Pati A."/>
            <person name="Mikhailova N."/>
            <person name="Chen A."/>
            <person name="Palaniappan K."/>
            <person name="Land M."/>
            <person name="Hauser L."/>
            <person name="Chang Y.J."/>
            <person name="Jeffries C.D."/>
            <person name="Detter J.C."/>
            <person name="Brettin T."/>
            <person name="Rohde M."/>
            <person name="Goker M."/>
            <person name="Bristow J."/>
            <person name="Markowitz V."/>
            <person name="Eisen J.A."/>
            <person name="Hugenholtz P."/>
            <person name="Kyrpides N.C."/>
            <person name="Klenk H.P."/>
        </authorList>
    </citation>
    <scope>NUCLEOTIDE SEQUENCE [LARGE SCALE GENOMIC DNA]</scope>
    <source>
        <strain evidence="5">DSM 14365 / CIP 107738 / JCM 11303 / AJ 13395 / SMP-2</strain>
    </source>
</reference>
<dbReference type="SUPFAM" id="SSF53822">
    <property type="entry name" value="Periplasmic binding protein-like I"/>
    <property type="match status" value="1"/>
</dbReference>
<dbReference type="AlphaFoldDB" id="D0LZA0"/>
<dbReference type="PANTHER" id="PTHR30483:SF6">
    <property type="entry name" value="PERIPLASMIC BINDING PROTEIN OF ABC TRANSPORTER FOR NATURAL AMINO ACIDS"/>
    <property type="match status" value="1"/>
</dbReference>
<dbReference type="RefSeq" id="WP_012828961.1">
    <property type="nucleotide sequence ID" value="NC_013440.1"/>
</dbReference>
<dbReference type="OrthoDB" id="5410879at2"/>
<dbReference type="Gene3D" id="3.40.50.2300">
    <property type="match status" value="2"/>
</dbReference>
<keyword evidence="5" id="KW-1185">Reference proteome</keyword>